<evidence type="ECO:0000256" key="2">
    <source>
        <dbReference type="PIRSR" id="PIRSR613078-2"/>
    </source>
</evidence>
<dbReference type="InterPro" id="IPR013078">
    <property type="entry name" value="His_Pase_superF_clade-1"/>
</dbReference>
<dbReference type="SUPFAM" id="SSF53254">
    <property type="entry name" value="Phosphoglycerate mutase-like"/>
    <property type="match status" value="1"/>
</dbReference>
<evidence type="ECO:0000313" key="3">
    <source>
        <dbReference type="EMBL" id="KRN05272.1"/>
    </source>
</evidence>
<feature type="active site" description="Proton donor/acceptor" evidence="1">
    <location>
        <position position="88"/>
    </location>
</feature>
<accession>A0A0R2DMF7</accession>
<dbReference type="GO" id="GO:0006003">
    <property type="term" value="P:fructose 2,6-bisphosphate metabolic process"/>
    <property type="evidence" value="ECO:0007669"/>
    <property type="project" value="InterPro"/>
</dbReference>
<dbReference type="Pfam" id="PF00300">
    <property type="entry name" value="His_Phos_1"/>
    <property type="match status" value="1"/>
</dbReference>
<proteinExistence type="predicted"/>
<dbReference type="PANTHER" id="PTHR48100:SF1">
    <property type="entry name" value="HISTIDINE PHOSPHATASE FAMILY PROTEIN-RELATED"/>
    <property type="match status" value="1"/>
</dbReference>
<dbReference type="GO" id="GO:0005524">
    <property type="term" value="F:ATP binding"/>
    <property type="evidence" value="ECO:0007669"/>
    <property type="project" value="InterPro"/>
</dbReference>
<dbReference type="InterPro" id="IPR003094">
    <property type="entry name" value="6Pfruct_kin"/>
</dbReference>
<feature type="active site" description="Tele-phosphohistidine intermediate" evidence="1">
    <location>
        <position position="12"/>
    </location>
</feature>
<dbReference type="STRING" id="1423806.FD15_GL001819"/>
<dbReference type="Proteomes" id="UP000050961">
    <property type="component" value="Unassembled WGS sequence"/>
</dbReference>
<dbReference type="EMBL" id="AYZF01000017">
    <property type="protein sequence ID" value="KRN05272.1"/>
    <property type="molecule type" value="Genomic_DNA"/>
</dbReference>
<evidence type="ECO:0000313" key="4">
    <source>
        <dbReference type="Proteomes" id="UP000050961"/>
    </source>
</evidence>
<dbReference type="InterPro" id="IPR029033">
    <property type="entry name" value="His_PPase_superfam"/>
</dbReference>
<dbReference type="CDD" id="cd07067">
    <property type="entry name" value="HP_PGM_like"/>
    <property type="match status" value="1"/>
</dbReference>
<dbReference type="SMART" id="SM00855">
    <property type="entry name" value="PGAM"/>
    <property type="match status" value="1"/>
</dbReference>
<keyword evidence="4" id="KW-1185">Reference proteome</keyword>
<gene>
    <name evidence="3" type="ORF">FD15_GL001819</name>
</gene>
<dbReference type="Gene3D" id="3.40.50.1240">
    <property type="entry name" value="Phosphoglycerate mutase-like"/>
    <property type="match status" value="1"/>
</dbReference>
<protein>
    <submittedName>
        <fullName evidence="3">Phosphoglycerate mutase</fullName>
    </submittedName>
</protein>
<dbReference type="InterPro" id="IPR050275">
    <property type="entry name" value="PGM_Phosphatase"/>
</dbReference>
<dbReference type="AlphaFoldDB" id="A0A0R2DMF7"/>
<reference evidence="3 4" key="1">
    <citation type="journal article" date="2015" name="Genome Announc.">
        <title>Expanding the biotechnology potential of lactobacilli through comparative genomics of 213 strains and associated genera.</title>
        <authorList>
            <person name="Sun Z."/>
            <person name="Harris H.M."/>
            <person name="McCann A."/>
            <person name="Guo C."/>
            <person name="Argimon S."/>
            <person name="Zhang W."/>
            <person name="Yang X."/>
            <person name="Jeffery I.B."/>
            <person name="Cooney J.C."/>
            <person name="Kagawa T.F."/>
            <person name="Liu W."/>
            <person name="Song Y."/>
            <person name="Salvetti E."/>
            <person name="Wrobel A."/>
            <person name="Rasinkangas P."/>
            <person name="Parkhill J."/>
            <person name="Rea M.C."/>
            <person name="O'Sullivan O."/>
            <person name="Ritari J."/>
            <person name="Douillard F.P."/>
            <person name="Paul Ross R."/>
            <person name="Yang R."/>
            <person name="Briner A.E."/>
            <person name="Felis G.E."/>
            <person name="de Vos W.M."/>
            <person name="Barrangou R."/>
            <person name="Klaenhammer T.R."/>
            <person name="Caufield P.W."/>
            <person name="Cui Y."/>
            <person name="Zhang H."/>
            <person name="O'Toole P.W."/>
        </authorList>
    </citation>
    <scope>NUCLEOTIDE SEQUENCE [LARGE SCALE GENOMIC DNA]</scope>
    <source>
        <strain evidence="3 4">DSM 21376</strain>
    </source>
</reference>
<organism evidence="3 4">
    <name type="scientific">Liquorilactobacillus sucicola DSM 21376 = JCM 15457</name>
    <dbReference type="NCBI Taxonomy" id="1423806"/>
    <lineage>
        <taxon>Bacteria</taxon>
        <taxon>Bacillati</taxon>
        <taxon>Bacillota</taxon>
        <taxon>Bacilli</taxon>
        <taxon>Lactobacillales</taxon>
        <taxon>Lactobacillaceae</taxon>
        <taxon>Liquorilactobacillus</taxon>
    </lineage>
</organism>
<feature type="binding site" evidence="2">
    <location>
        <position position="62"/>
    </location>
    <ligand>
        <name>substrate</name>
    </ligand>
</feature>
<dbReference type="GO" id="GO:0016791">
    <property type="term" value="F:phosphatase activity"/>
    <property type="evidence" value="ECO:0007669"/>
    <property type="project" value="TreeGrafter"/>
</dbReference>
<comment type="caution">
    <text evidence="3">The sequence shown here is derived from an EMBL/GenBank/DDBJ whole genome shotgun (WGS) entry which is preliminary data.</text>
</comment>
<dbReference type="eggNOG" id="COG0406">
    <property type="taxonomic scope" value="Bacteria"/>
</dbReference>
<dbReference type="PATRIC" id="fig|1423806.3.peg.1851"/>
<dbReference type="PRINTS" id="PR00991">
    <property type="entry name" value="6PFRUCTKNASE"/>
</dbReference>
<feature type="binding site" evidence="2">
    <location>
        <begin position="11"/>
        <end position="18"/>
    </location>
    <ligand>
        <name>substrate</name>
    </ligand>
</feature>
<name>A0A0R2DMF7_9LACO</name>
<dbReference type="GO" id="GO:0005737">
    <property type="term" value="C:cytoplasm"/>
    <property type="evidence" value="ECO:0007669"/>
    <property type="project" value="TreeGrafter"/>
</dbReference>
<sequence length="222" mass="25327">MSQVTKIFFIRHGKTEWNLEGRYQGAKGDSPLLSESYKEIHQLCLFLQEYRFSRIYCSPILRAKTTAETIAADLHQPLEVESVASLREFNLGKMEGMKFSEVAKRYPRELDAFRHHAEKYDPSKINGETFNELFARMTPTIEKIAKLHATKNENVLIVSHGAALCAEIRHLLGYPLKELRANGGLANTSTTILETSNGEEYKCLAWNKTDYLKRQLDASDIV</sequence>
<dbReference type="PANTHER" id="PTHR48100">
    <property type="entry name" value="BROAD-SPECIFICITY PHOSPHATASE YOR283W-RELATED"/>
    <property type="match status" value="1"/>
</dbReference>
<evidence type="ECO:0000256" key="1">
    <source>
        <dbReference type="PIRSR" id="PIRSR613078-1"/>
    </source>
</evidence>